<dbReference type="GO" id="GO:0008270">
    <property type="term" value="F:zinc ion binding"/>
    <property type="evidence" value="ECO:0007669"/>
    <property type="project" value="InterPro"/>
</dbReference>
<dbReference type="InterPro" id="IPR036291">
    <property type="entry name" value="NAD(P)-bd_dom_sf"/>
</dbReference>
<dbReference type="InterPro" id="IPR013149">
    <property type="entry name" value="ADH-like_C"/>
</dbReference>
<feature type="domain" description="Alcohol dehydrogenase-like N-terminal" evidence="7">
    <location>
        <begin position="39"/>
        <end position="162"/>
    </location>
</feature>
<evidence type="ECO:0000259" key="7">
    <source>
        <dbReference type="Pfam" id="PF08240"/>
    </source>
</evidence>
<comment type="similarity">
    <text evidence="5">Belongs to the zinc-containing alcohol dehydrogenase family.</text>
</comment>
<dbReference type="eggNOG" id="KOG0023">
    <property type="taxonomic scope" value="Eukaryota"/>
</dbReference>
<name>A0A099P1T9_PICKU</name>
<dbReference type="Pfam" id="PF00107">
    <property type="entry name" value="ADH_zinc_N"/>
    <property type="match status" value="1"/>
</dbReference>
<dbReference type="InterPro" id="IPR002328">
    <property type="entry name" value="ADH_Zn_CS"/>
</dbReference>
<evidence type="ECO:0000313" key="8">
    <source>
        <dbReference type="EMBL" id="KGK38983.1"/>
    </source>
</evidence>
<reference evidence="9" key="1">
    <citation type="journal article" date="2014" name="Microb. Cell Fact.">
        <title>Exploiting Issatchenkia orientalis SD108 for succinic acid production.</title>
        <authorList>
            <person name="Xiao H."/>
            <person name="Shao Z."/>
            <person name="Jiang Y."/>
            <person name="Dole S."/>
            <person name="Zhao H."/>
        </authorList>
    </citation>
    <scope>NUCLEOTIDE SEQUENCE [LARGE SCALE GENOMIC DNA]</scope>
    <source>
        <strain evidence="9">SD108</strain>
    </source>
</reference>
<protein>
    <recommendedName>
        <fullName evidence="10">NADP-dependent alcohol dehydrogenase 6</fullName>
    </recommendedName>
</protein>
<dbReference type="PROSITE" id="PS00059">
    <property type="entry name" value="ADH_ZINC"/>
    <property type="match status" value="1"/>
</dbReference>
<evidence type="ECO:0000259" key="6">
    <source>
        <dbReference type="Pfam" id="PF00107"/>
    </source>
</evidence>
<evidence type="ECO:0000256" key="5">
    <source>
        <dbReference type="RuleBase" id="RU361277"/>
    </source>
</evidence>
<dbReference type="InterPro" id="IPR013154">
    <property type="entry name" value="ADH-like_N"/>
</dbReference>
<dbReference type="HOGENOM" id="CLU_026673_20_2_1"/>
<proteinExistence type="inferred from homology"/>
<dbReference type="PANTHER" id="PTHR42683">
    <property type="entry name" value="ALDEHYDE REDUCTASE"/>
    <property type="match status" value="1"/>
</dbReference>
<dbReference type="GO" id="GO:0016616">
    <property type="term" value="F:oxidoreductase activity, acting on the CH-OH group of donors, NAD or NADP as acceptor"/>
    <property type="evidence" value="ECO:0007669"/>
    <property type="project" value="InterPro"/>
</dbReference>
<evidence type="ECO:0000313" key="9">
    <source>
        <dbReference type="Proteomes" id="UP000029867"/>
    </source>
</evidence>
<keyword evidence="3 5" id="KW-0862">Zinc</keyword>
<dbReference type="Gene3D" id="3.40.50.720">
    <property type="entry name" value="NAD(P)-binding Rossmann-like Domain"/>
    <property type="match status" value="1"/>
</dbReference>
<dbReference type="SUPFAM" id="SSF50129">
    <property type="entry name" value="GroES-like"/>
    <property type="match status" value="1"/>
</dbReference>
<evidence type="ECO:0000256" key="4">
    <source>
        <dbReference type="ARBA" id="ARBA00023002"/>
    </source>
</evidence>
<comment type="cofactor">
    <cofactor evidence="1 5">
        <name>Zn(2+)</name>
        <dbReference type="ChEBI" id="CHEBI:29105"/>
    </cofactor>
</comment>
<comment type="caution">
    <text evidence="8">The sequence shown here is derived from an EMBL/GenBank/DDBJ whole genome shotgun (WGS) entry which is preliminary data.</text>
</comment>
<evidence type="ECO:0000256" key="3">
    <source>
        <dbReference type="ARBA" id="ARBA00022833"/>
    </source>
</evidence>
<dbReference type="InterPro" id="IPR047109">
    <property type="entry name" value="CAD-like"/>
</dbReference>
<dbReference type="PROSITE" id="PS00065">
    <property type="entry name" value="D_2_HYDROXYACID_DH_1"/>
    <property type="match status" value="1"/>
</dbReference>
<organism evidence="8 9">
    <name type="scientific">Pichia kudriavzevii</name>
    <name type="common">Yeast</name>
    <name type="synonym">Issatchenkia orientalis</name>
    <dbReference type="NCBI Taxonomy" id="4909"/>
    <lineage>
        <taxon>Eukaryota</taxon>
        <taxon>Fungi</taxon>
        <taxon>Dikarya</taxon>
        <taxon>Ascomycota</taxon>
        <taxon>Saccharomycotina</taxon>
        <taxon>Pichiomycetes</taxon>
        <taxon>Pichiales</taxon>
        <taxon>Pichiaceae</taxon>
        <taxon>Pichia</taxon>
    </lineage>
</organism>
<dbReference type="CDD" id="cd05283">
    <property type="entry name" value="CAD1"/>
    <property type="match status" value="1"/>
</dbReference>
<dbReference type="EMBL" id="JQFK01000013">
    <property type="protein sequence ID" value="KGK38983.1"/>
    <property type="molecule type" value="Genomic_DNA"/>
</dbReference>
<evidence type="ECO:0008006" key="10">
    <source>
        <dbReference type="Google" id="ProtNLM"/>
    </source>
</evidence>
<sequence>MSVATTVPDEFTGYAVYDPSESTWSTVQEFKFKPKPFDANDVDILVETCSICGSDAHTARNGWKKATQKYPIVVGHEIIGKVVRVGSNVQDFKVGERVGVGAQAQSCLNCDMCKSTNDNYCPHKVMTFGGIYTNSDGTTTMSHGGYSNFVRIQDHFVFHIPDYLKNEEAAPFLCAGITTYSPLSRNLPRELLANGIKPKVGIVGLGGLGMMAIQFAKALGYEVYVFSRGESKRSDAMQLGADRVVITGNSLNWLDDVEENRDVKFKLDLVVCTANSSENFDLDTYLKVLKINGKWVSVGLPETPFTVSPRTFMANACFMGASLLGSHNEMVEMFKLAEKNQIKPWVECLTMSPENCKLGLEKCHFGKCRYRVALTDIDKAFK</sequence>
<feature type="domain" description="Alcohol dehydrogenase-like C-terminal" evidence="6">
    <location>
        <begin position="207"/>
        <end position="338"/>
    </location>
</feature>
<dbReference type="InterPro" id="IPR011032">
    <property type="entry name" value="GroES-like_sf"/>
</dbReference>
<dbReference type="Pfam" id="PF08240">
    <property type="entry name" value="ADH_N"/>
    <property type="match status" value="1"/>
</dbReference>
<accession>A0A099P1T9</accession>
<gene>
    <name evidence="8" type="ORF">JL09_g1841</name>
</gene>
<dbReference type="SUPFAM" id="SSF51735">
    <property type="entry name" value="NAD(P)-binding Rossmann-fold domains"/>
    <property type="match status" value="1"/>
</dbReference>
<dbReference type="InterPro" id="IPR029752">
    <property type="entry name" value="D-isomer_DH_CS1"/>
</dbReference>
<dbReference type="SMR" id="A0A099P1T9"/>
<keyword evidence="2 5" id="KW-0479">Metal-binding</keyword>
<dbReference type="VEuPathDB" id="FungiDB:C5L36_0B12280"/>
<evidence type="ECO:0000256" key="1">
    <source>
        <dbReference type="ARBA" id="ARBA00001947"/>
    </source>
</evidence>
<dbReference type="Proteomes" id="UP000029867">
    <property type="component" value="Unassembled WGS sequence"/>
</dbReference>
<keyword evidence="4" id="KW-0560">Oxidoreductase</keyword>
<dbReference type="Gene3D" id="3.90.180.10">
    <property type="entry name" value="Medium-chain alcohol dehydrogenases, catalytic domain"/>
    <property type="match status" value="1"/>
</dbReference>
<evidence type="ECO:0000256" key="2">
    <source>
        <dbReference type="ARBA" id="ARBA00022723"/>
    </source>
</evidence>
<dbReference type="FunFam" id="3.40.50.720:FF:000022">
    <property type="entry name" value="Cinnamyl alcohol dehydrogenase"/>
    <property type="match status" value="1"/>
</dbReference>
<dbReference type="AlphaFoldDB" id="A0A099P1T9"/>